<dbReference type="GO" id="GO:0004252">
    <property type="term" value="F:serine-type endopeptidase activity"/>
    <property type="evidence" value="ECO:0007669"/>
    <property type="project" value="InterPro"/>
</dbReference>
<evidence type="ECO:0000256" key="8">
    <source>
        <dbReference type="ARBA" id="ARBA00022723"/>
    </source>
</evidence>
<evidence type="ECO:0000256" key="2">
    <source>
        <dbReference type="ARBA" id="ARBA00001913"/>
    </source>
</evidence>
<keyword evidence="6" id="KW-0964">Secreted</keyword>
<dbReference type="PANTHER" id="PTHR14218">
    <property type="entry name" value="PROTEASE S8 TRIPEPTIDYL PEPTIDASE I CLN2"/>
    <property type="match status" value="1"/>
</dbReference>
<evidence type="ECO:0000256" key="14">
    <source>
        <dbReference type="ARBA" id="ARBA00023145"/>
    </source>
</evidence>
<evidence type="ECO:0000256" key="13">
    <source>
        <dbReference type="ARBA" id="ARBA00023026"/>
    </source>
</evidence>
<dbReference type="Pfam" id="PF09286">
    <property type="entry name" value="Pro-kuma_activ"/>
    <property type="match status" value="1"/>
</dbReference>
<keyword evidence="7" id="KW-0645">Protease</keyword>
<dbReference type="GO" id="GO:0008240">
    <property type="term" value="F:tripeptidyl-peptidase activity"/>
    <property type="evidence" value="ECO:0007669"/>
    <property type="project" value="UniProtKB-EC"/>
</dbReference>
<dbReference type="SUPFAM" id="SSF52743">
    <property type="entry name" value="Subtilisin-like"/>
    <property type="match status" value="1"/>
</dbReference>
<evidence type="ECO:0000256" key="5">
    <source>
        <dbReference type="ARBA" id="ARBA00012462"/>
    </source>
</evidence>
<dbReference type="InterPro" id="IPR036852">
    <property type="entry name" value="Peptidase_S8/S53_dom_sf"/>
</dbReference>
<comment type="cofactor">
    <cofactor evidence="2">
        <name>Ca(2+)</name>
        <dbReference type="ChEBI" id="CHEBI:29108"/>
    </cofactor>
</comment>
<accession>A0AAQ3LX23</accession>
<evidence type="ECO:0000256" key="1">
    <source>
        <dbReference type="ARBA" id="ARBA00001910"/>
    </source>
</evidence>
<evidence type="ECO:0000256" key="7">
    <source>
        <dbReference type="ARBA" id="ARBA00022670"/>
    </source>
</evidence>
<dbReference type="PANTHER" id="PTHR14218:SF39">
    <property type="entry name" value="PEPTIDASE S53 DOMAIN-CONTAINING PROTEIN"/>
    <property type="match status" value="1"/>
</dbReference>
<evidence type="ECO:0000256" key="10">
    <source>
        <dbReference type="ARBA" id="ARBA00022801"/>
    </source>
</evidence>
<keyword evidence="15" id="KW-0325">Glycoprotein</keyword>
<dbReference type="AlphaFoldDB" id="A0AAQ3LX23"/>
<dbReference type="FunFam" id="3.40.50.200:FF:000015">
    <property type="entry name" value="Tripeptidyl peptidase A"/>
    <property type="match status" value="1"/>
</dbReference>
<keyword evidence="11" id="KW-0720">Serine protease</keyword>
<evidence type="ECO:0000256" key="11">
    <source>
        <dbReference type="ARBA" id="ARBA00022825"/>
    </source>
</evidence>
<dbReference type="Proteomes" id="UP001303373">
    <property type="component" value="Chromosome 1"/>
</dbReference>
<dbReference type="PROSITE" id="PS00138">
    <property type="entry name" value="SUBTILASE_SER"/>
    <property type="match status" value="1"/>
</dbReference>
<dbReference type="GO" id="GO:0005576">
    <property type="term" value="C:extracellular region"/>
    <property type="evidence" value="ECO:0007669"/>
    <property type="project" value="UniProtKB-SubCell"/>
</dbReference>
<feature type="domain" description="Peptidase S53 activation" evidence="17">
    <location>
        <begin position="36"/>
        <end position="177"/>
    </location>
</feature>
<evidence type="ECO:0000313" key="19">
    <source>
        <dbReference type="Proteomes" id="UP001303373"/>
    </source>
</evidence>
<keyword evidence="10" id="KW-0378">Hydrolase</keyword>
<dbReference type="Gene3D" id="3.40.50.200">
    <property type="entry name" value="Peptidase S8/S53 domain"/>
    <property type="match status" value="1"/>
</dbReference>
<keyword evidence="9 16" id="KW-0732">Signal</keyword>
<gene>
    <name evidence="18" type="ORF">R9X50_00032800</name>
</gene>
<sequence length="613" mass="66456">MQLSTLATLLPLLGAVSAAPGSTRSRYALKERHVVPRGWTESAQAVKSHMVHLQIGLKQSNADEIDRHVMEVSTPTHERYGQHLSADEIERLIAPSQNTADLVHEWLAEHGIAPDSYSAAKDWINVRVPVEKVEKLLNTKYSVYTHTDGTSLVRTPEWSLPEHLHEHIDVIQPTNSFFRMSKHTSDVVTSDSTEMTIDEWHKKNPWANHHHTPGTTPNITAICNASFVTLECIRTVYGTIDYQTRACEENSIGITNYLGEISRRADLKQYLGLYRPEATGVADSFPIIAIDNGNTDQGPLNATQLKSGQDIEGNLDAQLVVGISYPTKFSAYTTGGSPPYTPDLGEPTNTNEPYNEWLNYVLAQRDLPQVISTSYGDDEQTVPESYAKRACDGFKQLGARGVSVLFSSGDNGVGSDGTCYSNTDPNKATFLPAFPASCPFVTSVGSTANFEPEVATLRFGSGAGFSNYFKQPSYQHWAVQGYLNKIGNTYAGLYNPNGRAYPDVAAQGNHDVIVYNGLVRTVGGTSASAPTFSAVIALVNDALISHGRPPLGFLNPWIYGGAYKALTDITSGSSIGCNGTGFAAAEGWDPVTGFGTPKFGELVKAAFSKGQGY</sequence>
<feature type="signal peptide" evidence="16">
    <location>
        <begin position="1"/>
        <end position="18"/>
    </location>
</feature>
<evidence type="ECO:0000256" key="12">
    <source>
        <dbReference type="ARBA" id="ARBA00022837"/>
    </source>
</evidence>
<protein>
    <recommendedName>
        <fullName evidence="5">tripeptidyl-peptidase II</fullName>
        <ecNumber evidence="5">3.4.14.10</ecNumber>
    </recommendedName>
</protein>
<evidence type="ECO:0000256" key="3">
    <source>
        <dbReference type="ARBA" id="ARBA00002451"/>
    </source>
</evidence>
<dbReference type="InterPro" id="IPR015366">
    <property type="entry name" value="S53_propep"/>
</dbReference>
<keyword evidence="19" id="KW-1185">Reference proteome</keyword>
<dbReference type="EC" id="3.4.14.10" evidence="5"/>
<reference evidence="18 19" key="1">
    <citation type="submission" date="2023-11" db="EMBL/GenBank/DDBJ databases">
        <title>An acidophilic fungus is an integral part of prey digestion in a carnivorous sundew plant.</title>
        <authorList>
            <person name="Tsai I.J."/>
        </authorList>
    </citation>
    <scope>NUCLEOTIDE SEQUENCE [LARGE SCALE GENOMIC DNA]</scope>
    <source>
        <strain evidence="18">169a</strain>
    </source>
</reference>
<dbReference type="GO" id="GO:0006508">
    <property type="term" value="P:proteolysis"/>
    <property type="evidence" value="ECO:0007669"/>
    <property type="project" value="UniProtKB-KW"/>
</dbReference>
<feature type="chain" id="PRO_5042893194" description="tripeptidyl-peptidase II" evidence="16">
    <location>
        <begin position="19"/>
        <end position="613"/>
    </location>
</feature>
<dbReference type="CDD" id="cd04056">
    <property type="entry name" value="Peptidases_S53"/>
    <property type="match status" value="1"/>
</dbReference>
<proteinExistence type="predicted"/>
<evidence type="ECO:0000259" key="17">
    <source>
        <dbReference type="SMART" id="SM00944"/>
    </source>
</evidence>
<keyword evidence="14" id="KW-0865">Zymogen</keyword>
<comment type="catalytic activity">
    <reaction evidence="1">
        <text>Release of an N-terminal tripeptide from a polypeptide.</text>
        <dbReference type="EC" id="3.4.14.10"/>
    </reaction>
</comment>
<comment type="function">
    <text evidence="3">Secreted tripeptidyl-peptidase which degrades proteins at acidic pHs and is involved in virulence.</text>
</comment>
<dbReference type="InterPro" id="IPR000209">
    <property type="entry name" value="Peptidase_S8/S53_dom"/>
</dbReference>
<dbReference type="GO" id="GO:0046872">
    <property type="term" value="F:metal ion binding"/>
    <property type="evidence" value="ECO:0007669"/>
    <property type="project" value="UniProtKB-KW"/>
</dbReference>
<dbReference type="InterPro" id="IPR050819">
    <property type="entry name" value="Tripeptidyl-peptidase_I"/>
</dbReference>
<dbReference type="CDD" id="cd11377">
    <property type="entry name" value="Pro-peptidase_S53"/>
    <property type="match status" value="1"/>
</dbReference>
<evidence type="ECO:0000256" key="6">
    <source>
        <dbReference type="ARBA" id="ARBA00022525"/>
    </source>
</evidence>
<dbReference type="Pfam" id="PF00082">
    <property type="entry name" value="Peptidase_S8"/>
    <property type="match status" value="1"/>
</dbReference>
<keyword evidence="8" id="KW-0479">Metal-binding</keyword>
<keyword evidence="12" id="KW-0106">Calcium</keyword>
<dbReference type="EMBL" id="CP138580">
    <property type="protein sequence ID" value="WPG97551.1"/>
    <property type="molecule type" value="Genomic_DNA"/>
</dbReference>
<dbReference type="SUPFAM" id="SSF54897">
    <property type="entry name" value="Protease propeptides/inhibitors"/>
    <property type="match status" value="1"/>
</dbReference>
<comment type="subcellular location">
    <subcellularLocation>
        <location evidence="4">Secreted</location>
        <location evidence="4">Extracellular space</location>
    </subcellularLocation>
</comment>
<keyword evidence="13" id="KW-0843">Virulence</keyword>
<evidence type="ECO:0000313" key="18">
    <source>
        <dbReference type="EMBL" id="WPG97551.1"/>
    </source>
</evidence>
<evidence type="ECO:0000256" key="15">
    <source>
        <dbReference type="ARBA" id="ARBA00023180"/>
    </source>
</evidence>
<evidence type="ECO:0000256" key="16">
    <source>
        <dbReference type="SAM" id="SignalP"/>
    </source>
</evidence>
<dbReference type="InterPro" id="IPR030400">
    <property type="entry name" value="Sedolisin_dom"/>
</dbReference>
<dbReference type="SMART" id="SM00944">
    <property type="entry name" value="Pro-kuma_activ"/>
    <property type="match status" value="1"/>
</dbReference>
<evidence type="ECO:0000256" key="4">
    <source>
        <dbReference type="ARBA" id="ARBA00004239"/>
    </source>
</evidence>
<dbReference type="InterPro" id="IPR023828">
    <property type="entry name" value="Peptidase_S8_Ser-AS"/>
</dbReference>
<evidence type="ECO:0000256" key="9">
    <source>
        <dbReference type="ARBA" id="ARBA00022729"/>
    </source>
</evidence>
<name>A0AAQ3LX23_9PEZI</name>
<organism evidence="18 19">
    <name type="scientific">Acrodontium crateriforme</name>
    <dbReference type="NCBI Taxonomy" id="150365"/>
    <lineage>
        <taxon>Eukaryota</taxon>
        <taxon>Fungi</taxon>
        <taxon>Dikarya</taxon>
        <taxon>Ascomycota</taxon>
        <taxon>Pezizomycotina</taxon>
        <taxon>Dothideomycetes</taxon>
        <taxon>Dothideomycetidae</taxon>
        <taxon>Mycosphaerellales</taxon>
        <taxon>Teratosphaeriaceae</taxon>
        <taxon>Acrodontium</taxon>
    </lineage>
</organism>